<reference evidence="2" key="2">
    <citation type="submission" date="2023-01" db="EMBL/GenBank/DDBJ databases">
        <title>Draft genome sequence of Litoribrevibacter albus strain NBRC 110071.</title>
        <authorList>
            <person name="Sun Q."/>
            <person name="Mori K."/>
        </authorList>
    </citation>
    <scope>NUCLEOTIDE SEQUENCE</scope>
    <source>
        <strain evidence="2">NBRC 110071</strain>
    </source>
</reference>
<keyword evidence="3" id="KW-1185">Reference proteome</keyword>
<dbReference type="EMBL" id="BSNM01000011">
    <property type="protein sequence ID" value="GLQ31001.1"/>
    <property type="molecule type" value="Genomic_DNA"/>
</dbReference>
<comment type="caution">
    <text evidence="2">The sequence shown here is derived from an EMBL/GenBank/DDBJ whole genome shotgun (WGS) entry which is preliminary data.</text>
</comment>
<reference evidence="2" key="1">
    <citation type="journal article" date="2014" name="Int. J. Syst. Evol. Microbiol.">
        <title>Complete genome sequence of Corynebacterium casei LMG S-19264T (=DSM 44701T), isolated from a smear-ripened cheese.</title>
        <authorList>
            <consortium name="US DOE Joint Genome Institute (JGI-PGF)"/>
            <person name="Walter F."/>
            <person name="Albersmeier A."/>
            <person name="Kalinowski J."/>
            <person name="Ruckert C."/>
        </authorList>
    </citation>
    <scope>NUCLEOTIDE SEQUENCE</scope>
    <source>
        <strain evidence="2">NBRC 110071</strain>
    </source>
</reference>
<sequence length="167" mass="18924">MDSPMSSSHYKPNHVPQLTPCLTVEEPEKSINFYELAFGFETIGNPIVKEGLVIFAEMFCLEARIMIQRQGSFSSISQTPKQIGTQQGIGIYLYIPDIESHFERAQSCGATILSELIDTFWGDQIYTAKDLDGYLWTFAQKISDPNAIDEDIAFTDMWPQEVLIQDE</sequence>
<dbReference type="InterPro" id="IPR037523">
    <property type="entry name" value="VOC_core"/>
</dbReference>
<dbReference type="AlphaFoldDB" id="A0AA37W822"/>
<dbReference type="Pfam" id="PF00903">
    <property type="entry name" value="Glyoxalase"/>
    <property type="match status" value="1"/>
</dbReference>
<dbReference type="Gene3D" id="3.30.720.120">
    <property type="match status" value="1"/>
</dbReference>
<name>A0AA37W822_9GAMM</name>
<dbReference type="SUPFAM" id="SSF54593">
    <property type="entry name" value="Glyoxalase/Bleomycin resistance protein/Dihydroxybiphenyl dioxygenase"/>
    <property type="match status" value="1"/>
</dbReference>
<evidence type="ECO:0000259" key="1">
    <source>
        <dbReference type="PROSITE" id="PS51819"/>
    </source>
</evidence>
<feature type="domain" description="VOC" evidence="1">
    <location>
        <begin position="11"/>
        <end position="141"/>
    </location>
</feature>
<gene>
    <name evidence="2" type="ORF">GCM10007876_14800</name>
</gene>
<dbReference type="PANTHER" id="PTHR34109">
    <property type="entry name" value="BNAUNNG04460D PROTEIN-RELATED"/>
    <property type="match status" value="1"/>
</dbReference>
<accession>A0AA37W822</accession>
<dbReference type="Gene3D" id="3.30.720.110">
    <property type="match status" value="1"/>
</dbReference>
<proteinExistence type="predicted"/>
<dbReference type="InterPro" id="IPR029068">
    <property type="entry name" value="Glyas_Bleomycin-R_OHBP_Dase"/>
</dbReference>
<evidence type="ECO:0000313" key="2">
    <source>
        <dbReference type="EMBL" id="GLQ31001.1"/>
    </source>
</evidence>
<evidence type="ECO:0000313" key="3">
    <source>
        <dbReference type="Proteomes" id="UP001161389"/>
    </source>
</evidence>
<organism evidence="2 3">
    <name type="scientific">Litoribrevibacter albus</name>
    <dbReference type="NCBI Taxonomy" id="1473156"/>
    <lineage>
        <taxon>Bacteria</taxon>
        <taxon>Pseudomonadati</taxon>
        <taxon>Pseudomonadota</taxon>
        <taxon>Gammaproteobacteria</taxon>
        <taxon>Oceanospirillales</taxon>
        <taxon>Oceanospirillaceae</taxon>
        <taxon>Litoribrevibacter</taxon>
    </lineage>
</organism>
<dbReference type="Proteomes" id="UP001161389">
    <property type="component" value="Unassembled WGS sequence"/>
</dbReference>
<protein>
    <recommendedName>
        <fullName evidence="1">VOC domain-containing protein</fullName>
    </recommendedName>
</protein>
<dbReference type="PROSITE" id="PS51819">
    <property type="entry name" value="VOC"/>
    <property type="match status" value="1"/>
</dbReference>
<dbReference type="InterPro" id="IPR004360">
    <property type="entry name" value="Glyas_Fos-R_dOase_dom"/>
</dbReference>